<protein>
    <submittedName>
        <fullName evidence="1">GNAT family N-acetyltransferase</fullName>
    </submittedName>
</protein>
<dbReference type="AlphaFoldDB" id="A0A4U3AD21"/>
<accession>A0A4U3AD21</accession>
<dbReference type="GO" id="GO:0016740">
    <property type="term" value="F:transferase activity"/>
    <property type="evidence" value="ECO:0007669"/>
    <property type="project" value="UniProtKB-KW"/>
</dbReference>
<dbReference type="Proteomes" id="UP000305524">
    <property type="component" value="Unassembled WGS sequence"/>
</dbReference>
<keyword evidence="1" id="KW-0808">Transferase</keyword>
<proteinExistence type="predicted"/>
<name>A0A4U3AD21_BACMY</name>
<gene>
    <name evidence="1" type="ORF">FC701_06315</name>
</gene>
<sequence length="199" mass="23794">MITQLPSIMTKNGQKLRILFTSIEIYPEEGNIKFDMEFYDFNNNYHAGTIACIINVYHLQNRLKIDLKSIDAFPIGKGIGTSMLYSFFRWIYFSYPGYEFHFNGVLNTAFDQEYLIAFYKKIGFTVTNGRFYRVIQREESTNFCLDIEKRISYIYSDFIEKQKTYYDQSIDQAQKNLLNLEQRLNKMSIIDFIKLRYLY</sequence>
<comment type="caution">
    <text evidence="1">The sequence shown here is derived from an EMBL/GenBank/DDBJ whole genome shotgun (WGS) entry which is preliminary data.</text>
</comment>
<evidence type="ECO:0000313" key="2">
    <source>
        <dbReference type="Proteomes" id="UP000305524"/>
    </source>
</evidence>
<dbReference type="EMBL" id="SZOD01000132">
    <property type="protein sequence ID" value="TKI86336.1"/>
    <property type="molecule type" value="Genomic_DNA"/>
</dbReference>
<evidence type="ECO:0000313" key="1">
    <source>
        <dbReference type="EMBL" id="TKI86336.1"/>
    </source>
</evidence>
<organism evidence="1 2">
    <name type="scientific">Bacillus mycoides</name>
    <dbReference type="NCBI Taxonomy" id="1405"/>
    <lineage>
        <taxon>Bacteria</taxon>
        <taxon>Bacillati</taxon>
        <taxon>Bacillota</taxon>
        <taxon>Bacilli</taxon>
        <taxon>Bacillales</taxon>
        <taxon>Bacillaceae</taxon>
        <taxon>Bacillus</taxon>
        <taxon>Bacillus cereus group</taxon>
    </lineage>
</organism>
<reference evidence="1 2" key="1">
    <citation type="journal article" date="2019" name="Environ. Microbiol.">
        <title>An active ?-lactamase is a part of an orchestrated cell wall stress resistance network of Bacillus subtilis and related rhizosphere species.</title>
        <authorList>
            <person name="Bucher T."/>
            <person name="Keren-Paz A."/>
            <person name="Hausser J."/>
            <person name="Olender T."/>
            <person name="Cytryn E."/>
            <person name="Kolodkin-Gal I."/>
        </authorList>
    </citation>
    <scope>NUCLEOTIDE SEQUENCE [LARGE SCALE GENOMIC DNA]</scope>
    <source>
        <strain evidence="1 2">I186</strain>
    </source>
</reference>